<name>A0A9X8MHJ5_9PSED</name>
<dbReference type="Proteomes" id="UP000183210">
    <property type="component" value="Unassembled WGS sequence"/>
</dbReference>
<evidence type="ECO:0000313" key="3">
    <source>
        <dbReference type="Proteomes" id="UP000183210"/>
    </source>
</evidence>
<dbReference type="RefSeq" id="WP_074830225.1">
    <property type="nucleotide sequence ID" value="NZ_FOEV01000022.1"/>
</dbReference>
<gene>
    <name evidence="2" type="ORF">SAMN05216409_12217</name>
</gene>
<dbReference type="SMART" id="SM00530">
    <property type="entry name" value="HTH_XRE"/>
    <property type="match status" value="1"/>
</dbReference>
<dbReference type="InterPro" id="IPR010982">
    <property type="entry name" value="Lambda_DNA-bd_dom_sf"/>
</dbReference>
<dbReference type="SUPFAM" id="SSF47413">
    <property type="entry name" value="lambda repressor-like DNA-binding domains"/>
    <property type="match status" value="1"/>
</dbReference>
<protein>
    <submittedName>
        <fullName evidence="2">Helix-turn-helix</fullName>
    </submittedName>
</protein>
<comment type="caution">
    <text evidence="2">The sequence shown here is derived from an EMBL/GenBank/DDBJ whole genome shotgun (WGS) entry which is preliminary data.</text>
</comment>
<dbReference type="Gene3D" id="1.10.260.40">
    <property type="entry name" value="lambda repressor-like DNA-binding domains"/>
    <property type="match status" value="1"/>
</dbReference>
<sequence length="118" mass="13591">MYNLDPNSDIFHAELRRARVEKGMTQTELAAALGISAVMTQRYEMEREKKYSARPTPITAKKIQDFFSQTKEKSAELHPHTNEKAQESIRNSLQYFSLDDLIGEIRRRGFVVTLQSKG</sequence>
<dbReference type="GeneID" id="300269653"/>
<reference evidence="2 3" key="1">
    <citation type="submission" date="2016-10" db="EMBL/GenBank/DDBJ databases">
        <authorList>
            <person name="Varghese N."/>
            <person name="Submissions S."/>
        </authorList>
    </citation>
    <scope>NUCLEOTIDE SEQUENCE [LARGE SCALE GENOMIC DNA]</scope>
    <source>
        <strain evidence="2 3">LMG 21974</strain>
    </source>
</reference>
<feature type="domain" description="HTH cro/C1-type" evidence="1">
    <location>
        <begin position="15"/>
        <end position="44"/>
    </location>
</feature>
<organism evidence="2 3">
    <name type="scientific">Pseudomonas lutea</name>
    <dbReference type="NCBI Taxonomy" id="243924"/>
    <lineage>
        <taxon>Bacteria</taxon>
        <taxon>Pseudomonadati</taxon>
        <taxon>Pseudomonadota</taxon>
        <taxon>Gammaproteobacteria</taxon>
        <taxon>Pseudomonadales</taxon>
        <taxon>Pseudomonadaceae</taxon>
        <taxon>Pseudomonas</taxon>
    </lineage>
</organism>
<dbReference type="GO" id="GO:0003677">
    <property type="term" value="F:DNA binding"/>
    <property type="evidence" value="ECO:0007669"/>
    <property type="project" value="InterPro"/>
</dbReference>
<evidence type="ECO:0000259" key="1">
    <source>
        <dbReference type="PROSITE" id="PS50943"/>
    </source>
</evidence>
<proteinExistence type="predicted"/>
<dbReference type="PROSITE" id="PS50943">
    <property type="entry name" value="HTH_CROC1"/>
    <property type="match status" value="1"/>
</dbReference>
<dbReference type="EMBL" id="FOEV01000022">
    <property type="protein sequence ID" value="SER44389.1"/>
    <property type="molecule type" value="Genomic_DNA"/>
</dbReference>
<dbReference type="AlphaFoldDB" id="A0A9X8MHJ5"/>
<dbReference type="CDD" id="cd00093">
    <property type="entry name" value="HTH_XRE"/>
    <property type="match status" value="1"/>
</dbReference>
<accession>A0A9X8MHJ5</accession>
<evidence type="ECO:0000313" key="2">
    <source>
        <dbReference type="EMBL" id="SER44389.1"/>
    </source>
</evidence>
<dbReference type="Pfam" id="PF01381">
    <property type="entry name" value="HTH_3"/>
    <property type="match status" value="1"/>
</dbReference>
<dbReference type="InterPro" id="IPR001387">
    <property type="entry name" value="Cro/C1-type_HTH"/>
</dbReference>